<reference evidence="5" key="1">
    <citation type="submission" date="2010-05" db="EMBL/GenBank/DDBJ databases">
        <title>The genome sequence of Magnaporthe poae strain ATCC 64411.</title>
        <authorList>
            <person name="Ma L.-J."/>
            <person name="Dead R."/>
            <person name="Young S."/>
            <person name="Zeng Q."/>
            <person name="Koehrsen M."/>
            <person name="Alvarado L."/>
            <person name="Berlin A."/>
            <person name="Chapman S.B."/>
            <person name="Chen Z."/>
            <person name="Freedman E."/>
            <person name="Gellesch M."/>
            <person name="Goldberg J."/>
            <person name="Griggs A."/>
            <person name="Gujja S."/>
            <person name="Heilman E.R."/>
            <person name="Heiman D."/>
            <person name="Hepburn T."/>
            <person name="Howarth C."/>
            <person name="Jen D."/>
            <person name="Larson L."/>
            <person name="Mehta T."/>
            <person name="Neiman D."/>
            <person name="Pearson M."/>
            <person name="Roberts A."/>
            <person name="Saif S."/>
            <person name="Shea T."/>
            <person name="Shenoy N."/>
            <person name="Sisk P."/>
            <person name="Stolte C."/>
            <person name="Sykes S."/>
            <person name="Walk T."/>
            <person name="White J."/>
            <person name="Yandava C."/>
            <person name="Haas B."/>
            <person name="Nusbaum C."/>
            <person name="Birren B."/>
        </authorList>
    </citation>
    <scope>NUCLEOTIDE SEQUENCE [LARGE SCALE GENOMIC DNA]</scope>
    <source>
        <strain evidence="5">ATCC 64411 / 73-15</strain>
    </source>
</reference>
<sequence length="551" mass="60213">MPKHIKKEAGEVPTPKGSNGEGSSKAAAHKKESDKVPKPKGSNGEGSSKAVVVKKEADKMPKPKGSNGEGSSQSATLKKDANKMPKPKGSNGEGSSQAAAPKKAADKMPNPNDPAVEAGRQFPPLKKMTPQVRDELLRILRQVDRPLCLECLKDCRDFPERICTFQVGNQRCDGCAHRGVYCLKLLVNESRPCFRTIQKMAREITEHRMQNEGPVSAQMMEAYDTALDGALSFAEAVSTIKDLKEDRDKIAATAVRILQTGGNCTTEEAATQWAGKCGWELARLKRGDLDAAKRGGFVAGANLSASENMIKAFTDLREATAKRWLTEDSNIKLEQQLKEARAEIEELKGAKKRAEDARDTVVAELGNSKAAILAATTALERTRLEQATRPENMGFGNPFALVSQRLQPPQPGPAALLSQQATEADVLAKTVLHRLPSTVKNTLFRHIVAGQPGLRLVVWGRQSVGAKVHETVWVLHHLGKNLDFASSSAVLGFLRRNQMRVEIPGAKYRWSREDHAQVVNLCLVSREFMARVIRTQVTHYVRTVAATNTAV</sequence>
<proteinExistence type="predicted"/>
<evidence type="ECO:0000256" key="1">
    <source>
        <dbReference type="SAM" id="Coils"/>
    </source>
</evidence>
<reference evidence="4" key="4">
    <citation type="journal article" date="2015" name="G3 (Bethesda)">
        <title>Genome sequences of three phytopathogenic species of the Magnaporthaceae family of fungi.</title>
        <authorList>
            <person name="Okagaki L.H."/>
            <person name="Nunes C.C."/>
            <person name="Sailsbery J."/>
            <person name="Clay B."/>
            <person name="Brown D."/>
            <person name="John T."/>
            <person name="Oh Y."/>
            <person name="Young N."/>
            <person name="Fitzgerald M."/>
            <person name="Haas B.J."/>
            <person name="Zeng Q."/>
            <person name="Young S."/>
            <person name="Adiconis X."/>
            <person name="Fan L."/>
            <person name="Levin J.Z."/>
            <person name="Mitchell T.K."/>
            <person name="Okubara P.A."/>
            <person name="Farman M.L."/>
            <person name="Kohn L.M."/>
            <person name="Birren B."/>
            <person name="Ma L.-J."/>
            <person name="Dean R.A."/>
        </authorList>
    </citation>
    <scope>NUCLEOTIDE SEQUENCE</scope>
    <source>
        <strain evidence="4">ATCC 64411 / 73-15</strain>
    </source>
</reference>
<protein>
    <submittedName>
        <fullName evidence="3 4">Uncharacterized protein</fullName>
    </submittedName>
</protein>
<reference evidence="4" key="5">
    <citation type="submission" date="2015-06" db="UniProtKB">
        <authorList>
            <consortium name="EnsemblFungi"/>
        </authorList>
    </citation>
    <scope>IDENTIFICATION</scope>
    <source>
        <strain evidence="4">ATCC 64411</strain>
    </source>
</reference>
<evidence type="ECO:0000313" key="5">
    <source>
        <dbReference type="Proteomes" id="UP000011715"/>
    </source>
</evidence>
<evidence type="ECO:0000313" key="4">
    <source>
        <dbReference type="EnsemblFungi" id="MAPG_02909T0"/>
    </source>
</evidence>
<dbReference type="AlphaFoldDB" id="A0A0C4DSM7"/>
<evidence type="ECO:0000313" key="3">
    <source>
        <dbReference type="EMBL" id="KLU83859.1"/>
    </source>
</evidence>
<dbReference type="Proteomes" id="UP000011715">
    <property type="component" value="Unassembled WGS sequence"/>
</dbReference>
<organism evidence="4 5">
    <name type="scientific">Magnaporthiopsis poae (strain ATCC 64411 / 73-15)</name>
    <name type="common">Kentucky bluegrass fungus</name>
    <name type="synonym">Magnaporthe poae</name>
    <dbReference type="NCBI Taxonomy" id="644358"/>
    <lineage>
        <taxon>Eukaryota</taxon>
        <taxon>Fungi</taxon>
        <taxon>Dikarya</taxon>
        <taxon>Ascomycota</taxon>
        <taxon>Pezizomycotina</taxon>
        <taxon>Sordariomycetes</taxon>
        <taxon>Sordariomycetidae</taxon>
        <taxon>Magnaporthales</taxon>
        <taxon>Magnaporthaceae</taxon>
        <taxon>Magnaporthiopsis</taxon>
    </lineage>
</organism>
<name>A0A0C4DSM7_MAGP6</name>
<dbReference type="OrthoDB" id="5187926at2759"/>
<dbReference type="EMBL" id="ADBL01000706">
    <property type="status" value="NOT_ANNOTATED_CDS"/>
    <property type="molecule type" value="Genomic_DNA"/>
</dbReference>
<dbReference type="VEuPathDB" id="FungiDB:MAPG_02909"/>
<dbReference type="OMA" id="ISANCCR"/>
<gene>
    <name evidence="3" type="ORF">MAPG_02909</name>
</gene>
<keyword evidence="1" id="KW-0175">Coiled coil</keyword>
<keyword evidence="5" id="KW-1185">Reference proteome</keyword>
<reference evidence="3" key="2">
    <citation type="submission" date="2010-05" db="EMBL/GenBank/DDBJ databases">
        <title>The Genome Sequence of Magnaporthe poae strain ATCC 64411.</title>
        <authorList>
            <consortium name="The Broad Institute Genome Sequencing Platform"/>
            <consortium name="Broad Institute Genome Sequencing Center for Infectious Disease"/>
            <person name="Ma L.-J."/>
            <person name="Dead R."/>
            <person name="Young S."/>
            <person name="Zeng Q."/>
            <person name="Koehrsen M."/>
            <person name="Alvarado L."/>
            <person name="Berlin A."/>
            <person name="Chapman S.B."/>
            <person name="Chen Z."/>
            <person name="Freedman E."/>
            <person name="Gellesch M."/>
            <person name="Goldberg J."/>
            <person name="Griggs A."/>
            <person name="Gujja S."/>
            <person name="Heilman E.R."/>
            <person name="Heiman D."/>
            <person name="Hepburn T."/>
            <person name="Howarth C."/>
            <person name="Jen D."/>
            <person name="Larson L."/>
            <person name="Mehta T."/>
            <person name="Neiman D."/>
            <person name="Pearson M."/>
            <person name="Roberts A."/>
            <person name="Saif S."/>
            <person name="Shea T."/>
            <person name="Shenoy N."/>
            <person name="Sisk P."/>
            <person name="Stolte C."/>
            <person name="Sykes S."/>
            <person name="Walk T."/>
            <person name="White J."/>
            <person name="Yandava C."/>
            <person name="Haas B."/>
            <person name="Nusbaum C."/>
            <person name="Birren B."/>
        </authorList>
    </citation>
    <scope>NUCLEOTIDE SEQUENCE</scope>
    <source>
        <strain evidence="3">ATCC 64411</strain>
    </source>
</reference>
<reference evidence="3" key="3">
    <citation type="submission" date="2011-03" db="EMBL/GenBank/DDBJ databases">
        <title>Annotation of Magnaporthe poae ATCC 64411.</title>
        <authorList>
            <person name="Ma L.-J."/>
            <person name="Dead R."/>
            <person name="Young S.K."/>
            <person name="Zeng Q."/>
            <person name="Gargeya S."/>
            <person name="Fitzgerald M."/>
            <person name="Haas B."/>
            <person name="Abouelleil A."/>
            <person name="Alvarado L."/>
            <person name="Arachchi H.M."/>
            <person name="Berlin A."/>
            <person name="Brown A."/>
            <person name="Chapman S.B."/>
            <person name="Chen Z."/>
            <person name="Dunbar C."/>
            <person name="Freedman E."/>
            <person name="Gearin G."/>
            <person name="Gellesch M."/>
            <person name="Goldberg J."/>
            <person name="Griggs A."/>
            <person name="Gujja S."/>
            <person name="Heiman D."/>
            <person name="Howarth C."/>
            <person name="Larson L."/>
            <person name="Lui A."/>
            <person name="MacDonald P.J.P."/>
            <person name="Mehta T."/>
            <person name="Montmayeur A."/>
            <person name="Murphy C."/>
            <person name="Neiman D."/>
            <person name="Pearson M."/>
            <person name="Priest M."/>
            <person name="Roberts A."/>
            <person name="Saif S."/>
            <person name="Shea T."/>
            <person name="Shenoy N."/>
            <person name="Sisk P."/>
            <person name="Stolte C."/>
            <person name="Sykes S."/>
            <person name="Yandava C."/>
            <person name="Wortman J."/>
            <person name="Nusbaum C."/>
            <person name="Birren B."/>
        </authorList>
    </citation>
    <scope>NUCLEOTIDE SEQUENCE</scope>
    <source>
        <strain evidence="3">ATCC 64411</strain>
    </source>
</reference>
<feature type="region of interest" description="Disordered" evidence="2">
    <location>
        <begin position="1"/>
        <end position="127"/>
    </location>
</feature>
<dbReference type="EnsemblFungi" id="MAPG_02909T0">
    <property type="protein sequence ID" value="MAPG_02909T0"/>
    <property type="gene ID" value="MAPG_02909"/>
</dbReference>
<evidence type="ECO:0000256" key="2">
    <source>
        <dbReference type="SAM" id="MobiDB-lite"/>
    </source>
</evidence>
<dbReference type="EMBL" id="GL876967">
    <property type="protein sequence ID" value="KLU83859.1"/>
    <property type="molecule type" value="Genomic_DNA"/>
</dbReference>
<accession>A0A0C4DSM7</accession>
<feature type="coiled-coil region" evidence="1">
    <location>
        <begin position="330"/>
        <end position="364"/>
    </location>
</feature>
<dbReference type="eggNOG" id="ENOG502R68Z">
    <property type="taxonomic scope" value="Eukaryota"/>
</dbReference>